<dbReference type="EMBL" id="BORS01000002">
    <property type="protein sequence ID" value="GIO41008.1"/>
    <property type="molecule type" value="Genomic_DNA"/>
</dbReference>
<evidence type="ECO:0000313" key="2">
    <source>
        <dbReference type="Proteomes" id="UP000678895"/>
    </source>
</evidence>
<organism evidence="1 2">
    <name type="scientific">Paenibacillus apis</name>
    <dbReference type="NCBI Taxonomy" id="1792174"/>
    <lineage>
        <taxon>Bacteria</taxon>
        <taxon>Bacillati</taxon>
        <taxon>Bacillota</taxon>
        <taxon>Bacilli</taxon>
        <taxon>Bacillales</taxon>
        <taxon>Paenibacillaceae</taxon>
        <taxon>Paenibacillus</taxon>
    </lineage>
</organism>
<dbReference type="AlphaFoldDB" id="A0A920CKU6"/>
<reference evidence="1" key="1">
    <citation type="submission" date="2021-03" db="EMBL/GenBank/DDBJ databases">
        <title>Antimicrobial resistance genes in bacteria isolated from Japanese honey, and their potential for conferring macrolide and lincosamide resistance in the American foulbrood pathogen Paenibacillus larvae.</title>
        <authorList>
            <person name="Okamoto M."/>
            <person name="Kumagai M."/>
            <person name="Kanamori H."/>
            <person name="Takamatsu D."/>
        </authorList>
    </citation>
    <scope>NUCLEOTIDE SEQUENCE</scope>
    <source>
        <strain evidence="1">J41TS4</strain>
    </source>
</reference>
<protein>
    <submittedName>
        <fullName evidence="1">Uncharacterized protein</fullName>
    </submittedName>
</protein>
<accession>A0A920CKU6</accession>
<gene>
    <name evidence="1" type="ORF">J41TS4_07660</name>
</gene>
<proteinExistence type="predicted"/>
<keyword evidence="2" id="KW-1185">Reference proteome</keyword>
<sequence length="49" mass="5937">MEQVQDVLFMREGQELELLVVQYLEESWLKARRSEEWCHCPSVLLGEIW</sequence>
<dbReference type="Proteomes" id="UP000678895">
    <property type="component" value="Unassembled WGS sequence"/>
</dbReference>
<comment type="caution">
    <text evidence="1">The sequence shown here is derived from an EMBL/GenBank/DDBJ whole genome shotgun (WGS) entry which is preliminary data.</text>
</comment>
<name>A0A920CKU6_9BACL</name>
<evidence type="ECO:0000313" key="1">
    <source>
        <dbReference type="EMBL" id="GIO41008.1"/>
    </source>
</evidence>